<feature type="region of interest" description="Disordered" evidence="1">
    <location>
        <begin position="14"/>
        <end position="79"/>
    </location>
</feature>
<gene>
    <name evidence="2" type="ORF">IM811_012551</name>
</gene>
<evidence type="ECO:0000313" key="3">
    <source>
        <dbReference type="Proteomes" id="UP000616885"/>
    </source>
</evidence>
<proteinExistence type="predicted"/>
<protein>
    <submittedName>
        <fullName evidence="2">Uncharacterized protein</fullName>
    </submittedName>
</protein>
<sequence length="123" mass="12996">MLYNLTCSAAEAVPPAQVGPLSGLGPLRNTGEGSPAPQSRREEGAGTEVLSRTHIPICTWDRTKNEASPRPSSEDMGSLVRLDMEVVAGADPDEKRPSPWAVCGWETEPTVATAGVVDVKRGI</sequence>
<dbReference type="AlphaFoldDB" id="A0A8H7NDR8"/>
<evidence type="ECO:0000256" key="1">
    <source>
        <dbReference type="SAM" id="MobiDB-lite"/>
    </source>
</evidence>
<comment type="caution">
    <text evidence="2">The sequence shown here is derived from an EMBL/GenBank/DDBJ whole genome shotgun (WGS) entry which is preliminary data.</text>
</comment>
<reference evidence="2" key="1">
    <citation type="submission" date="2020-10" db="EMBL/GenBank/DDBJ databases">
        <title>High-Quality Genome Resource of Clonostachys rosea strain S41 by Oxford Nanopore Long-Read Sequencing.</title>
        <authorList>
            <person name="Wang H."/>
        </authorList>
    </citation>
    <scope>NUCLEOTIDE SEQUENCE</scope>
    <source>
        <strain evidence="2">S41</strain>
    </source>
</reference>
<accession>A0A8H7NDR8</accession>
<dbReference type="Proteomes" id="UP000616885">
    <property type="component" value="Unassembled WGS sequence"/>
</dbReference>
<dbReference type="EMBL" id="JADCTT010000004">
    <property type="protein sequence ID" value="KAF9753793.1"/>
    <property type="molecule type" value="Genomic_DNA"/>
</dbReference>
<name>A0A8H7NDR8_BIOOC</name>
<organism evidence="2 3">
    <name type="scientific">Bionectria ochroleuca</name>
    <name type="common">Gliocladium roseum</name>
    <dbReference type="NCBI Taxonomy" id="29856"/>
    <lineage>
        <taxon>Eukaryota</taxon>
        <taxon>Fungi</taxon>
        <taxon>Dikarya</taxon>
        <taxon>Ascomycota</taxon>
        <taxon>Pezizomycotina</taxon>
        <taxon>Sordariomycetes</taxon>
        <taxon>Hypocreomycetidae</taxon>
        <taxon>Hypocreales</taxon>
        <taxon>Bionectriaceae</taxon>
        <taxon>Clonostachys</taxon>
    </lineage>
</organism>
<evidence type="ECO:0000313" key="2">
    <source>
        <dbReference type="EMBL" id="KAF9753793.1"/>
    </source>
</evidence>